<dbReference type="AlphaFoldDB" id="A0A1E8FFV8"/>
<sequence>MNEKSLVTLYESAKSYLIERINRADAETILEHYISLSDGSVNITSIENLYYRLLSSAQNANMKAGVIGGSIGGVDKLGIVLCDFCPINVVEKYNEDHFALLNEIESQLKPTGKVRKTPQSIWPRYCETALSAANFLSQFNSGQEFYSWANHYYNDPRSLAALPLILEQEIYGIGYPLACDFLKELGFINYGKPDVHIMDIFSGVGLCDSKLTPYQIQKIIVEIALANRVSPYNVDKVFWLIGSGKFYDHPEINNTGRNKADFVQQYNS</sequence>
<proteinExistence type="predicted"/>
<evidence type="ECO:0000313" key="2">
    <source>
        <dbReference type="Proteomes" id="UP000176037"/>
    </source>
</evidence>
<comment type="caution">
    <text evidence="1">The sequence shown here is derived from an EMBL/GenBank/DDBJ whole genome shotgun (WGS) entry which is preliminary data.</text>
</comment>
<name>A0A1E8FFV8_9ALTE</name>
<accession>A0A1E8FFV8</accession>
<dbReference type="EMBL" id="MJIC01000010">
    <property type="protein sequence ID" value="OFI34811.1"/>
    <property type="molecule type" value="Genomic_DNA"/>
</dbReference>
<dbReference type="OrthoDB" id="7059181at2"/>
<keyword evidence="2" id="KW-1185">Reference proteome</keyword>
<protein>
    <submittedName>
        <fullName evidence="1">Uncharacterized protein</fullName>
    </submittedName>
</protein>
<dbReference type="Proteomes" id="UP000176037">
    <property type="component" value="Unassembled WGS sequence"/>
</dbReference>
<reference evidence="1 2" key="1">
    <citation type="submission" date="2016-09" db="EMBL/GenBank/DDBJ databases">
        <title>Alteromonas lipolytica, a new species isolated from sea water.</title>
        <authorList>
            <person name="Wu Y.-H."/>
            <person name="Cheng H."/>
            <person name="Xu X.-W."/>
        </authorList>
    </citation>
    <scope>NUCLEOTIDE SEQUENCE [LARGE SCALE GENOMIC DNA]</scope>
    <source>
        <strain evidence="1 2">JW12</strain>
    </source>
</reference>
<organism evidence="1 2">
    <name type="scientific">Alteromonas lipolytica</name>
    <dbReference type="NCBI Taxonomy" id="1856405"/>
    <lineage>
        <taxon>Bacteria</taxon>
        <taxon>Pseudomonadati</taxon>
        <taxon>Pseudomonadota</taxon>
        <taxon>Gammaproteobacteria</taxon>
        <taxon>Alteromonadales</taxon>
        <taxon>Alteromonadaceae</taxon>
        <taxon>Alteromonas/Salinimonas group</taxon>
        <taxon>Alteromonas</taxon>
    </lineage>
</organism>
<dbReference type="RefSeq" id="WP_070175729.1">
    <property type="nucleotide sequence ID" value="NZ_BMJR01000001.1"/>
</dbReference>
<gene>
    <name evidence="1" type="ORF">BFC17_14650</name>
</gene>
<evidence type="ECO:0000313" key="1">
    <source>
        <dbReference type="EMBL" id="OFI34811.1"/>
    </source>
</evidence>